<accession>A0A1W5ZZR4</accession>
<evidence type="ECO:0000313" key="3">
    <source>
        <dbReference type="Proteomes" id="UP000192527"/>
    </source>
</evidence>
<dbReference type="KEGG" id="hmn:HM131_19360"/>
<dbReference type="InterPro" id="IPR050270">
    <property type="entry name" value="DegV_domain_contain"/>
</dbReference>
<dbReference type="RefSeq" id="WP_085031302.1">
    <property type="nucleotide sequence ID" value="NZ_CP020772.1"/>
</dbReference>
<dbReference type="STRING" id="402384.HM131_19360"/>
<dbReference type="InterPro" id="IPR003797">
    <property type="entry name" value="DegV"/>
</dbReference>
<dbReference type="PANTHER" id="PTHR33434:SF2">
    <property type="entry name" value="FATTY ACID-BINDING PROTEIN TM_1468"/>
    <property type="match status" value="1"/>
</dbReference>
<dbReference type="AlphaFoldDB" id="A0A1W5ZZR4"/>
<keyword evidence="3" id="KW-1185">Reference proteome</keyword>
<proteinExistence type="predicted"/>
<name>A0A1W5ZZR4_9BACI</name>
<gene>
    <name evidence="2" type="ORF">HM131_19360</name>
</gene>
<dbReference type="SUPFAM" id="SSF82549">
    <property type="entry name" value="DAK1/DegV-like"/>
    <property type="match status" value="1"/>
</dbReference>
<dbReference type="EMBL" id="CP020772">
    <property type="protein sequence ID" value="ARI78846.1"/>
    <property type="molecule type" value="Genomic_DNA"/>
</dbReference>
<sequence>MTIRIIIDGGGDLPDSMRERHKVISVPLNLHFGEEQYKTGETIDLPTFYKKLKQSDELPRSSSPSPNDFYEKYKEVDPSEDILILAMTRGLSSTYDSAVIGKNMLLEEEPDRRIAVLNTKTASCGIALLFREATEKIEEGLDFEAVVAHMEDRIEKTTTLFILKTLENVIKGGRLDKVKGALAKTLNIKLLMKASDDEGSVEVTEKVRGNKKSIRRFVEQIGEYAHNLEDRVIALSHCNDEPRGRKVLENIRDKYNFKDELFMETGPLISTYAGEGGLVIAFFKD</sequence>
<dbReference type="PANTHER" id="PTHR33434">
    <property type="entry name" value="DEGV DOMAIN-CONTAINING PROTEIN DR_1986-RELATED"/>
    <property type="match status" value="1"/>
</dbReference>
<keyword evidence="1" id="KW-0446">Lipid-binding</keyword>
<dbReference type="PROSITE" id="PS51482">
    <property type="entry name" value="DEGV"/>
    <property type="match status" value="1"/>
</dbReference>
<dbReference type="Pfam" id="PF02645">
    <property type="entry name" value="DegV"/>
    <property type="match status" value="1"/>
</dbReference>
<evidence type="ECO:0000313" key="2">
    <source>
        <dbReference type="EMBL" id="ARI78846.1"/>
    </source>
</evidence>
<evidence type="ECO:0000256" key="1">
    <source>
        <dbReference type="ARBA" id="ARBA00023121"/>
    </source>
</evidence>
<dbReference type="Proteomes" id="UP000192527">
    <property type="component" value="Chromosome"/>
</dbReference>
<dbReference type="GO" id="GO:0008289">
    <property type="term" value="F:lipid binding"/>
    <property type="evidence" value="ECO:0007669"/>
    <property type="project" value="UniProtKB-KW"/>
</dbReference>
<protein>
    <submittedName>
        <fullName evidence="2">Fatty acid-binding protein DegV</fullName>
    </submittedName>
</protein>
<reference evidence="2 3" key="1">
    <citation type="submission" date="2017-04" db="EMBL/GenBank/DDBJ databases">
        <title>The whole genome sequencing and assembly of Halobacillus mangrovi strain.</title>
        <authorList>
            <person name="Lee S.-J."/>
            <person name="Park M.-K."/>
            <person name="Kim J.-Y."/>
            <person name="Lee Y.-J."/>
            <person name="Yi H."/>
            <person name="Bahn Y.-S."/>
            <person name="Kim J.F."/>
            <person name="Lee D.-W."/>
        </authorList>
    </citation>
    <scope>NUCLEOTIDE SEQUENCE [LARGE SCALE GENOMIC DNA]</scope>
    <source>
        <strain evidence="2 3">KTB 131</strain>
    </source>
</reference>
<dbReference type="InterPro" id="IPR043168">
    <property type="entry name" value="DegV_C"/>
</dbReference>
<dbReference type="Gene3D" id="3.40.50.10170">
    <property type="match status" value="1"/>
</dbReference>
<dbReference type="Gene3D" id="3.30.1180.10">
    <property type="match status" value="1"/>
</dbReference>
<dbReference type="OrthoDB" id="5429275at2"/>
<dbReference type="NCBIfam" id="TIGR00762">
    <property type="entry name" value="DegV"/>
    <property type="match status" value="1"/>
</dbReference>
<organism evidence="2 3">
    <name type="scientific">Halobacillus mangrovi</name>
    <dbReference type="NCBI Taxonomy" id="402384"/>
    <lineage>
        <taxon>Bacteria</taxon>
        <taxon>Bacillati</taxon>
        <taxon>Bacillota</taxon>
        <taxon>Bacilli</taxon>
        <taxon>Bacillales</taxon>
        <taxon>Bacillaceae</taxon>
        <taxon>Halobacillus</taxon>
    </lineage>
</organism>